<dbReference type="AlphaFoldDB" id="A0A7Y0PNY9"/>
<reference evidence="2 3" key="1">
    <citation type="submission" date="2020-04" db="EMBL/GenBank/DDBJ databases">
        <title>Bacillus sp. UniB3 isolated from commercial digestive syrup.</title>
        <authorList>
            <person name="Thorat V."/>
            <person name="Kirdat K."/>
            <person name="Tiwarekar B."/>
            <person name="Yadav A."/>
        </authorList>
    </citation>
    <scope>NUCLEOTIDE SEQUENCE [LARGE SCALE GENOMIC DNA]</scope>
    <source>
        <strain evidence="2 3">UniB3</strain>
    </source>
</reference>
<keyword evidence="3" id="KW-1185">Reference proteome</keyword>
<protein>
    <submittedName>
        <fullName evidence="2">Glycosyltransferase family 4 protein</fullName>
    </submittedName>
</protein>
<dbReference type="GO" id="GO:0016757">
    <property type="term" value="F:glycosyltransferase activity"/>
    <property type="evidence" value="ECO:0007669"/>
    <property type="project" value="InterPro"/>
</dbReference>
<dbReference type="PANTHER" id="PTHR12526:SF630">
    <property type="entry name" value="GLYCOSYLTRANSFERASE"/>
    <property type="match status" value="1"/>
</dbReference>
<dbReference type="PANTHER" id="PTHR12526">
    <property type="entry name" value="GLYCOSYLTRANSFERASE"/>
    <property type="match status" value="1"/>
</dbReference>
<organism evidence="2 3">
    <name type="scientific">Niallia alba</name>
    <dbReference type="NCBI Taxonomy" id="2729105"/>
    <lineage>
        <taxon>Bacteria</taxon>
        <taxon>Bacillati</taxon>
        <taxon>Bacillota</taxon>
        <taxon>Bacilli</taxon>
        <taxon>Bacillales</taxon>
        <taxon>Bacillaceae</taxon>
        <taxon>Niallia</taxon>
    </lineage>
</organism>
<proteinExistence type="predicted"/>
<dbReference type="SUPFAM" id="SSF53756">
    <property type="entry name" value="UDP-Glycosyltransferase/glycogen phosphorylase"/>
    <property type="match status" value="1"/>
</dbReference>
<keyword evidence="2" id="KW-0808">Transferase</keyword>
<dbReference type="Pfam" id="PF00534">
    <property type="entry name" value="Glycos_transf_1"/>
    <property type="match status" value="1"/>
</dbReference>
<dbReference type="Gene3D" id="3.40.50.2000">
    <property type="entry name" value="Glycogen Phosphorylase B"/>
    <property type="match status" value="2"/>
</dbReference>
<comment type="caution">
    <text evidence="2">The sequence shown here is derived from an EMBL/GenBank/DDBJ whole genome shotgun (WGS) entry which is preliminary data.</text>
</comment>
<dbReference type="Proteomes" id="UP000588491">
    <property type="component" value="Unassembled WGS sequence"/>
</dbReference>
<gene>
    <name evidence="2" type="ORF">HHU08_21850</name>
</gene>
<feature type="domain" description="Glycosyl transferase family 1" evidence="1">
    <location>
        <begin position="186"/>
        <end position="342"/>
    </location>
</feature>
<evidence type="ECO:0000259" key="1">
    <source>
        <dbReference type="Pfam" id="PF00534"/>
    </source>
</evidence>
<evidence type="ECO:0000313" key="2">
    <source>
        <dbReference type="EMBL" id="NMO79577.1"/>
    </source>
</evidence>
<evidence type="ECO:0000313" key="3">
    <source>
        <dbReference type="Proteomes" id="UP000588491"/>
    </source>
</evidence>
<dbReference type="InterPro" id="IPR001296">
    <property type="entry name" value="Glyco_trans_1"/>
</dbReference>
<dbReference type="EMBL" id="JABBPK010000001">
    <property type="protein sequence ID" value="NMO79577.1"/>
    <property type="molecule type" value="Genomic_DNA"/>
</dbReference>
<sequence>MGKNITFVLGCVNKLGGTEKATIDLANLLSKKGYNVSLVSIYKKIATQGNSYQIEKNIEVKYVYTAIEFLRYHLSVYRLLDFMSKKKINKVIENTNPDIVFFTDIKHIPFRSKAFQKILMVHNCYEHYRSGRLTRNLLNNHYKDIDNVVFLSKNDLKKYNEEFKAQNGNYVYNVSQILPSVRTNFNNHKITYIGRLDNSVKQLDHSIEAIEELINSSLFSGWEYQIFGSGPDKDKIRKMIENKGLTNSISLKGTTAEIEKILSESDIVLLTSDFEGLPMSLIEGASCGVPLISYDSSSGIHDIIVDNFNGYIVEKNNIGLLSEKIKNLVLDENLRKQFGYNGVRHMQENFSQDRIFKEWVAIFKSH</sequence>
<name>A0A7Y0PNY9_9BACI</name>
<dbReference type="RefSeq" id="WP_169189328.1">
    <property type="nucleotide sequence ID" value="NZ_JABBPK010000001.1"/>
</dbReference>
<accession>A0A7Y0PNY9</accession>